<dbReference type="GeneID" id="40322145"/>
<dbReference type="RefSeq" id="XP_029224537.1">
    <property type="nucleotide sequence ID" value="XM_029375381.1"/>
</dbReference>
<sequence length="126" mass="13358">MERATAAHTRTHSLRGAGATRPLPPAGAAKWTPPPHRTARTGTARRLRKVPAASKDAAPPRAHGGICSSPQKGRARVCTASRAHHNGDAAAPFFSCIALPHSDADVRAGARRRARASRSIARPRRE</sequence>
<evidence type="ECO:0000313" key="2">
    <source>
        <dbReference type="EMBL" id="RNF01841.1"/>
    </source>
</evidence>
<feature type="region of interest" description="Disordered" evidence="1">
    <location>
        <begin position="105"/>
        <end position="126"/>
    </location>
</feature>
<feature type="compositionally biased region" description="Basic residues" evidence="1">
    <location>
        <begin position="109"/>
        <end position="126"/>
    </location>
</feature>
<comment type="caution">
    <text evidence="2">The sequence shown here is derived from an EMBL/GenBank/DDBJ whole genome shotgun (WGS) entry which is preliminary data.</text>
</comment>
<evidence type="ECO:0000313" key="3">
    <source>
        <dbReference type="Proteomes" id="UP000284403"/>
    </source>
</evidence>
<feature type="compositionally biased region" description="Basic residues" evidence="1">
    <location>
        <begin position="37"/>
        <end position="49"/>
    </location>
</feature>
<organism evidence="2 3">
    <name type="scientific">Trypanosoma conorhini</name>
    <dbReference type="NCBI Taxonomy" id="83891"/>
    <lineage>
        <taxon>Eukaryota</taxon>
        <taxon>Discoba</taxon>
        <taxon>Euglenozoa</taxon>
        <taxon>Kinetoplastea</taxon>
        <taxon>Metakinetoplastina</taxon>
        <taxon>Trypanosomatida</taxon>
        <taxon>Trypanosomatidae</taxon>
        <taxon>Trypanosoma</taxon>
    </lineage>
</organism>
<accession>A0A3R7MG07</accession>
<dbReference type="EMBL" id="MKKU01000803">
    <property type="protein sequence ID" value="RNF01841.1"/>
    <property type="molecule type" value="Genomic_DNA"/>
</dbReference>
<protein>
    <submittedName>
        <fullName evidence="2">Uncharacterized protein</fullName>
    </submittedName>
</protein>
<dbReference type="AlphaFoldDB" id="A0A3R7MG07"/>
<evidence type="ECO:0000256" key="1">
    <source>
        <dbReference type="SAM" id="MobiDB-lite"/>
    </source>
</evidence>
<gene>
    <name evidence="2" type="ORF">Tco025E_08534</name>
</gene>
<feature type="region of interest" description="Disordered" evidence="1">
    <location>
        <begin position="1"/>
        <end position="72"/>
    </location>
</feature>
<keyword evidence="3" id="KW-1185">Reference proteome</keyword>
<dbReference type="Proteomes" id="UP000284403">
    <property type="component" value="Unassembled WGS sequence"/>
</dbReference>
<reference evidence="2 3" key="1">
    <citation type="journal article" date="2018" name="BMC Genomics">
        <title>Genomic comparison of Trypanosoma conorhini and Trypanosoma rangeli to Trypanosoma cruzi strains of high and low virulence.</title>
        <authorList>
            <person name="Bradwell K.R."/>
            <person name="Koparde V.N."/>
            <person name="Matveyev A.V."/>
            <person name="Serrano M.G."/>
            <person name="Alves J.M."/>
            <person name="Parikh H."/>
            <person name="Huang B."/>
            <person name="Lee V."/>
            <person name="Espinosa-Alvarez O."/>
            <person name="Ortiz P.A."/>
            <person name="Costa-Martins A.G."/>
            <person name="Teixeira M.M."/>
            <person name="Buck G.A."/>
        </authorList>
    </citation>
    <scope>NUCLEOTIDE SEQUENCE [LARGE SCALE GENOMIC DNA]</scope>
    <source>
        <strain evidence="2 3">025E</strain>
    </source>
</reference>
<feature type="non-terminal residue" evidence="2">
    <location>
        <position position="126"/>
    </location>
</feature>
<name>A0A3R7MG07_9TRYP</name>
<proteinExistence type="predicted"/>